<evidence type="ECO:0000313" key="3">
    <source>
        <dbReference type="Proteomes" id="UP000316855"/>
    </source>
</evidence>
<name>A0A517V9D5_9PLAN</name>
<feature type="transmembrane region" description="Helical" evidence="1">
    <location>
        <begin position="58"/>
        <end position="82"/>
    </location>
</feature>
<reference evidence="2 3" key="1">
    <citation type="submission" date="2019-02" db="EMBL/GenBank/DDBJ databases">
        <title>Deep-cultivation of Planctomycetes and their phenomic and genomic characterization uncovers novel biology.</title>
        <authorList>
            <person name="Wiegand S."/>
            <person name="Jogler M."/>
            <person name="Boedeker C."/>
            <person name="Pinto D."/>
            <person name="Vollmers J."/>
            <person name="Rivas-Marin E."/>
            <person name="Kohn T."/>
            <person name="Peeters S.H."/>
            <person name="Heuer A."/>
            <person name="Rast P."/>
            <person name="Oberbeckmann S."/>
            <person name="Bunk B."/>
            <person name="Jeske O."/>
            <person name="Meyerdierks A."/>
            <person name="Storesund J.E."/>
            <person name="Kallscheuer N."/>
            <person name="Luecker S."/>
            <person name="Lage O.M."/>
            <person name="Pohl T."/>
            <person name="Merkel B.J."/>
            <person name="Hornburger P."/>
            <person name="Mueller R.-W."/>
            <person name="Bruemmer F."/>
            <person name="Labrenz M."/>
            <person name="Spormann A.M."/>
            <person name="Op den Camp H."/>
            <person name="Overmann J."/>
            <person name="Amann R."/>
            <person name="Jetten M.S.M."/>
            <person name="Mascher T."/>
            <person name="Medema M.H."/>
            <person name="Devos D.P."/>
            <person name="Kaster A.-K."/>
            <person name="Ovreas L."/>
            <person name="Rohde M."/>
            <person name="Galperin M.Y."/>
            <person name="Jogler C."/>
        </authorList>
    </citation>
    <scope>NUCLEOTIDE SEQUENCE [LARGE SCALE GENOMIC DNA]</scope>
    <source>
        <strain evidence="2 3">Pan161</strain>
    </source>
</reference>
<dbReference type="Proteomes" id="UP000316855">
    <property type="component" value="Chromosome"/>
</dbReference>
<accession>A0A517V9D5</accession>
<keyword evidence="1" id="KW-0812">Transmembrane</keyword>
<keyword evidence="1" id="KW-1133">Transmembrane helix</keyword>
<evidence type="ECO:0000313" key="2">
    <source>
        <dbReference type="EMBL" id="QDT89631.1"/>
    </source>
</evidence>
<feature type="transmembrane region" description="Helical" evidence="1">
    <location>
        <begin position="30"/>
        <end position="52"/>
    </location>
</feature>
<organism evidence="2 3">
    <name type="scientific">Gimesia algae</name>
    <dbReference type="NCBI Taxonomy" id="2527971"/>
    <lineage>
        <taxon>Bacteria</taxon>
        <taxon>Pseudomonadati</taxon>
        <taxon>Planctomycetota</taxon>
        <taxon>Planctomycetia</taxon>
        <taxon>Planctomycetales</taxon>
        <taxon>Planctomycetaceae</taxon>
        <taxon>Gimesia</taxon>
    </lineage>
</organism>
<protein>
    <submittedName>
        <fullName evidence="2">Uncharacterized protein</fullName>
    </submittedName>
</protein>
<feature type="transmembrane region" description="Helical" evidence="1">
    <location>
        <begin position="94"/>
        <end position="114"/>
    </location>
</feature>
<sequence length="234" mass="26905">MKGRERHCDLSCQEISVIPKYLTAMKSKDLIVYILFAISAIVVLPFAAWALLSPYGSVFFLCVTMMYLFYFLAALVMLPIMLVRLCWKQTRARALLWLLVIAVYVPCFLLGNAWEHRVWTARWEAFTRRSQPLIAAINDYERQHGVPPESLTVLVPDYLSAVPDTGMRACSEFQYFTGEDARQQYAGNPWALQVLPPVFGVGFDVVLYFPRQNYPKQGYGGWLERVGDWAYVHE</sequence>
<proteinExistence type="predicted"/>
<dbReference type="AlphaFoldDB" id="A0A517V9D5"/>
<dbReference type="KEGG" id="gax:Pan161_12630"/>
<evidence type="ECO:0000256" key="1">
    <source>
        <dbReference type="SAM" id="Phobius"/>
    </source>
</evidence>
<dbReference type="EMBL" id="CP036343">
    <property type="protein sequence ID" value="QDT89631.1"/>
    <property type="molecule type" value="Genomic_DNA"/>
</dbReference>
<keyword evidence="1" id="KW-0472">Membrane</keyword>
<gene>
    <name evidence="2" type="ORF">Pan161_12630</name>
</gene>
<keyword evidence="3" id="KW-1185">Reference proteome</keyword>